<reference evidence="8 9" key="1">
    <citation type="submission" date="2018-10" db="EMBL/GenBank/DDBJ databases">
        <title>Butyricimonas faecalis sp. nov., isolated from human faeces and emended description of the genus Butyricimonas.</title>
        <authorList>
            <person name="Le Roy T."/>
            <person name="Van der Smissen P."/>
            <person name="Paquot A."/>
            <person name="Delzenne N."/>
            <person name="Muccioli G."/>
            <person name="Collet J.-F."/>
            <person name="Cani P.D."/>
        </authorList>
    </citation>
    <scope>NUCLEOTIDE SEQUENCE [LARGE SCALE GENOMIC DNA]</scope>
    <source>
        <strain evidence="8 9">H184</strain>
    </source>
</reference>
<comment type="subcellular location">
    <subcellularLocation>
        <location evidence="1">Cell outer membrane</location>
    </subcellularLocation>
</comment>
<keyword evidence="3" id="KW-0732">Signal</keyword>
<dbReference type="RefSeq" id="WP_127074958.1">
    <property type="nucleotide sequence ID" value="NZ_CP032819.1"/>
</dbReference>
<dbReference type="Pfam" id="PF07980">
    <property type="entry name" value="SusD_RagB"/>
    <property type="match status" value="1"/>
</dbReference>
<evidence type="ECO:0000256" key="2">
    <source>
        <dbReference type="ARBA" id="ARBA00006275"/>
    </source>
</evidence>
<evidence type="ECO:0000256" key="1">
    <source>
        <dbReference type="ARBA" id="ARBA00004442"/>
    </source>
</evidence>
<comment type="similarity">
    <text evidence="2">Belongs to the SusD family.</text>
</comment>
<accession>A0A3S9VSG3</accession>
<evidence type="ECO:0000259" key="6">
    <source>
        <dbReference type="Pfam" id="PF07980"/>
    </source>
</evidence>
<evidence type="ECO:0000256" key="4">
    <source>
        <dbReference type="ARBA" id="ARBA00023136"/>
    </source>
</evidence>
<keyword evidence="9" id="KW-1185">Reference proteome</keyword>
<evidence type="ECO:0000313" key="8">
    <source>
        <dbReference type="EMBL" id="AZS29494.1"/>
    </source>
</evidence>
<evidence type="ECO:0000259" key="7">
    <source>
        <dbReference type="Pfam" id="PF14322"/>
    </source>
</evidence>
<dbReference type="OrthoDB" id="618454at2"/>
<dbReference type="InterPro" id="IPR012944">
    <property type="entry name" value="SusD_RagB_dom"/>
</dbReference>
<dbReference type="Gene3D" id="1.25.40.390">
    <property type="match status" value="1"/>
</dbReference>
<dbReference type="EMBL" id="CP032819">
    <property type="protein sequence ID" value="AZS29494.1"/>
    <property type="molecule type" value="Genomic_DNA"/>
</dbReference>
<evidence type="ECO:0000256" key="5">
    <source>
        <dbReference type="ARBA" id="ARBA00023237"/>
    </source>
</evidence>
<dbReference type="InterPro" id="IPR033985">
    <property type="entry name" value="SusD-like_N"/>
</dbReference>
<keyword evidence="5" id="KW-0998">Cell outer membrane</keyword>
<gene>
    <name evidence="8" type="ORF">D8S85_07915</name>
</gene>
<dbReference type="Proteomes" id="UP000270673">
    <property type="component" value="Chromosome"/>
</dbReference>
<feature type="domain" description="SusD-like N-terminal" evidence="7">
    <location>
        <begin position="90"/>
        <end position="190"/>
    </location>
</feature>
<dbReference type="SUPFAM" id="SSF48452">
    <property type="entry name" value="TPR-like"/>
    <property type="match status" value="1"/>
</dbReference>
<evidence type="ECO:0000256" key="3">
    <source>
        <dbReference type="ARBA" id="ARBA00022729"/>
    </source>
</evidence>
<feature type="domain" description="RagB/SusD" evidence="6">
    <location>
        <begin position="325"/>
        <end position="499"/>
    </location>
</feature>
<evidence type="ECO:0000313" key="9">
    <source>
        <dbReference type="Proteomes" id="UP000270673"/>
    </source>
</evidence>
<proteinExistence type="inferred from homology"/>
<dbReference type="Pfam" id="PF14322">
    <property type="entry name" value="SusD-like_3"/>
    <property type="match status" value="1"/>
</dbReference>
<dbReference type="CDD" id="cd08977">
    <property type="entry name" value="SusD"/>
    <property type="match status" value="1"/>
</dbReference>
<keyword evidence="4" id="KW-0472">Membrane</keyword>
<sequence>MKSILYIFIPFVFILNSCSNSFLVEEPKISVTNNNFWKTDQDFQAATMGLHSLFRSAHGSVIVQYRDRGLLFDNLASWQNPCNNELSRYWSMISPELDWRPEYKVITFANEIIYNLKKENLAEKRYNHYMGQALVLRAYMYFYILRVWGDAPLILNSEDTGEIGRTAWQEIAAQCITDLQEAAKLLPHADAQEDANGETLTSKQIASQGTAHAILAHLYAWKATLNKEPELNQLAIAECDTVLSYKYYQLAGSIHDVCETVMLGNSSEGIFELDYRDTDFDFVTSGSRLAGFCQSFPIVPLATPQTKRRNLRINNTTVYALYPDTNDDRRKEYFYELDYYNSQSTSITQGAAYIQKLRHYSKYTDGTQVGRIKSYLDNEIIIRLADIILLRAELKAKTGDQAGAEVDLNRIRRRANTSAYDASEGSLKEAIQNERDRELFLEGINTRFFDMVRNGMFRKKLRGKFKTLSDQDVENGALFVPVSSMAFSNNTRMIQTTYWKKNGYPHK</sequence>
<dbReference type="KEGG" id="buy:D8S85_07915"/>
<protein>
    <submittedName>
        <fullName evidence="8">RagB/SusD family nutrient uptake outer membrane protein</fullName>
    </submittedName>
</protein>
<dbReference type="InterPro" id="IPR011990">
    <property type="entry name" value="TPR-like_helical_dom_sf"/>
</dbReference>
<organism evidence="8 9">
    <name type="scientific">Butyricimonas faecalis</name>
    <dbReference type="NCBI Taxonomy" id="2093856"/>
    <lineage>
        <taxon>Bacteria</taxon>
        <taxon>Pseudomonadati</taxon>
        <taxon>Bacteroidota</taxon>
        <taxon>Bacteroidia</taxon>
        <taxon>Bacteroidales</taxon>
        <taxon>Odoribacteraceae</taxon>
        <taxon>Butyricimonas</taxon>
    </lineage>
</organism>
<dbReference type="GO" id="GO:0009279">
    <property type="term" value="C:cell outer membrane"/>
    <property type="evidence" value="ECO:0007669"/>
    <property type="project" value="UniProtKB-SubCell"/>
</dbReference>
<dbReference type="AlphaFoldDB" id="A0A3S9VSG3"/>
<name>A0A3S9VSG3_9BACT</name>